<dbReference type="InterPro" id="IPR036388">
    <property type="entry name" value="WH-like_DNA-bd_sf"/>
</dbReference>
<dbReference type="GO" id="GO:0032993">
    <property type="term" value="C:protein-DNA complex"/>
    <property type="evidence" value="ECO:0007669"/>
    <property type="project" value="TreeGrafter"/>
</dbReference>
<keyword evidence="3" id="KW-0238">DNA-binding</keyword>
<dbReference type="Pfam" id="PF03466">
    <property type="entry name" value="LysR_substrate"/>
    <property type="match status" value="1"/>
</dbReference>
<evidence type="ECO:0000313" key="9">
    <source>
        <dbReference type="Proteomes" id="UP000069773"/>
    </source>
</evidence>
<dbReference type="Proteomes" id="UP001207528">
    <property type="component" value="Unassembled WGS sequence"/>
</dbReference>
<keyword evidence="5" id="KW-0804">Transcription</keyword>
<dbReference type="InterPro" id="IPR036390">
    <property type="entry name" value="WH_DNA-bd_sf"/>
</dbReference>
<dbReference type="PROSITE" id="PS50931">
    <property type="entry name" value="HTH_LYSR"/>
    <property type="match status" value="1"/>
</dbReference>
<dbReference type="PANTHER" id="PTHR30346">
    <property type="entry name" value="TRANSCRIPTIONAL DUAL REGULATOR HCAR-RELATED"/>
    <property type="match status" value="1"/>
</dbReference>
<evidence type="ECO:0000256" key="5">
    <source>
        <dbReference type="ARBA" id="ARBA00023163"/>
    </source>
</evidence>
<dbReference type="InterPro" id="IPR005119">
    <property type="entry name" value="LysR_subst-bd"/>
</dbReference>
<protein>
    <submittedName>
        <fullName evidence="8">LysR family transcriptional regulator</fullName>
    </submittedName>
</protein>
<dbReference type="Proteomes" id="UP000069773">
    <property type="component" value="Unassembled WGS sequence"/>
</dbReference>
<dbReference type="SUPFAM" id="SSF46785">
    <property type="entry name" value="Winged helix' DNA-binding domain"/>
    <property type="match status" value="1"/>
</dbReference>
<dbReference type="SUPFAM" id="SSF53850">
    <property type="entry name" value="Periplasmic binding protein-like II"/>
    <property type="match status" value="1"/>
</dbReference>
<evidence type="ECO:0000313" key="8">
    <source>
        <dbReference type="EMBL" id="MCV7027484.1"/>
    </source>
</evidence>
<keyword evidence="9" id="KW-1185">Reference proteome</keyword>
<accession>A0AAW5SUN2</accession>
<keyword evidence="4" id="KW-0010">Activator</keyword>
<dbReference type="PANTHER" id="PTHR30346:SF29">
    <property type="entry name" value="LYSR SUBSTRATE-BINDING"/>
    <property type="match status" value="1"/>
</dbReference>
<dbReference type="AlphaFoldDB" id="A0AAW5SUN2"/>
<dbReference type="InterPro" id="IPR000847">
    <property type="entry name" value="LysR_HTH_N"/>
</dbReference>
<evidence type="ECO:0000256" key="2">
    <source>
        <dbReference type="ARBA" id="ARBA00023015"/>
    </source>
</evidence>
<comment type="similarity">
    <text evidence="1">Belongs to the LysR transcriptional regulatory family.</text>
</comment>
<evidence type="ECO:0000256" key="1">
    <source>
        <dbReference type="ARBA" id="ARBA00009437"/>
    </source>
</evidence>
<evidence type="ECO:0000256" key="3">
    <source>
        <dbReference type="ARBA" id="ARBA00023125"/>
    </source>
</evidence>
<feature type="domain" description="HTH lysR-type" evidence="6">
    <location>
        <begin position="2"/>
        <end position="59"/>
    </location>
</feature>
<dbReference type="Pfam" id="PF00126">
    <property type="entry name" value="HTH_1"/>
    <property type="match status" value="1"/>
</dbReference>
<sequence length="318" mass="33288">MFDVRRLLVLREVVSCGSLSAAALALNYTTSAVSQQITALERDIGSTLLVRSPSGVRPTAAGTRLLEHADVILAAVTAAERDLARLAGARAGAVRVASFATAAATLLPRAIARFRTLCPDIDVELVPADPEQGVGMLVAGEVDAAVITEVPGEDPEFPRVHSDAVYDDEFYAVLPANHRLTAASTLPFAALADEQWIVSTETGVCPDVRVFERACRHAGFAPSVTLRAEDYSTVQGLVAADLGVSLVPSLAAHGGVHPGVVLRRIVGRAPVRRICVATAKAPAANTPLTTFVSLVRSAGAHLRAESAYSVAERPFSVA</sequence>
<dbReference type="GO" id="GO:0003700">
    <property type="term" value="F:DNA-binding transcription factor activity"/>
    <property type="evidence" value="ECO:0007669"/>
    <property type="project" value="InterPro"/>
</dbReference>
<dbReference type="RefSeq" id="WP_067386834.1">
    <property type="nucleotide sequence ID" value="NZ_BCTA01000002.1"/>
</dbReference>
<dbReference type="Gene3D" id="1.10.10.10">
    <property type="entry name" value="Winged helix-like DNA-binding domain superfamily/Winged helix DNA-binding domain"/>
    <property type="match status" value="1"/>
</dbReference>
<organism evidence="8 10">
    <name type="scientific">Mycolicibacterium novocastrense</name>
    <name type="common">Mycobacterium novocastrense</name>
    <dbReference type="NCBI Taxonomy" id="59813"/>
    <lineage>
        <taxon>Bacteria</taxon>
        <taxon>Bacillati</taxon>
        <taxon>Actinomycetota</taxon>
        <taxon>Actinomycetes</taxon>
        <taxon>Mycobacteriales</taxon>
        <taxon>Mycobacteriaceae</taxon>
        <taxon>Mycolicibacterium</taxon>
    </lineage>
</organism>
<evidence type="ECO:0000313" key="7">
    <source>
        <dbReference type="EMBL" id="GAT07274.1"/>
    </source>
</evidence>
<keyword evidence="2" id="KW-0805">Transcription regulation</keyword>
<dbReference type="EMBL" id="JACKTI010000078">
    <property type="protein sequence ID" value="MCV7027484.1"/>
    <property type="molecule type" value="Genomic_DNA"/>
</dbReference>
<reference evidence="8" key="2">
    <citation type="submission" date="2020-07" db="EMBL/GenBank/DDBJ databases">
        <authorList>
            <person name="Pettersson B.M.F."/>
            <person name="Behra P.R.K."/>
            <person name="Ramesh M."/>
            <person name="Das S."/>
            <person name="Dasgupta S."/>
            <person name="Kirsebom L.A."/>
        </authorList>
    </citation>
    <scope>NUCLEOTIDE SEQUENCE</scope>
    <source>
        <strain evidence="8">DSM 44203</strain>
    </source>
</reference>
<dbReference type="Gene3D" id="3.40.190.10">
    <property type="entry name" value="Periplasmic binding protein-like II"/>
    <property type="match status" value="2"/>
</dbReference>
<evidence type="ECO:0000313" key="10">
    <source>
        <dbReference type="Proteomes" id="UP001207528"/>
    </source>
</evidence>
<comment type="caution">
    <text evidence="8">The sequence shown here is derived from an EMBL/GenBank/DDBJ whole genome shotgun (WGS) entry which is preliminary data.</text>
</comment>
<gene>
    <name evidence="8" type="ORF">H7I77_29770</name>
    <name evidence="7" type="ORF">RMCN_0407</name>
</gene>
<dbReference type="EMBL" id="BCTA01000002">
    <property type="protein sequence ID" value="GAT07274.1"/>
    <property type="molecule type" value="Genomic_DNA"/>
</dbReference>
<dbReference type="CDD" id="cd08423">
    <property type="entry name" value="PBP2_LTTR_like_6"/>
    <property type="match status" value="1"/>
</dbReference>
<reference evidence="8" key="3">
    <citation type="journal article" date="2022" name="BMC Genomics">
        <title>Comparative genome analysis of mycobacteria focusing on tRNA and non-coding RNA.</title>
        <authorList>
            <person name="Behra P.R.K."/>
            <person name="Pettersson B.M.F."/>
            <person name="Ramesh M."/>
            <person name="Das S."/>
            <person name="Dasgupta S."/>
            <person name="Kirsebom L.A."/>
        </authorList>
    </citation>
    <scope>NUCLEOTIDE SEQUENCE</scope>
    <source>
        <strain evidence="8">DSM 44203</strain>
    </source>
</reference>
<proteinExistence type="inferred from homology"/>
<evidence type="ECO:0000259" key="6">
    <source>
        <dbReference type="PROSITE" id="PS50931"/>
    </source>
</evidence>
<reference evidence="7 9" key="1">
    <citation type="journal article" date="2016" name="Genome Announc.">
        <title>Draft Genome Sequences of Five Rapidly Growing Mycobacterium Species, M. thermoresistibile, M. fortuitum subsp. acetamidolyticum, M. canariasense, M. brisbanense, and M. novocastrense.</title>
        <authorList>
            <person name="Katahira K."/>
            <person name="Ogura Y."/>
            <person name="Gotoh Y."/>
            <person name="Hayashi T."/>
        </authorList>
    </citation>
    <scope>NUCLEOTIDE SEQUENCE [LARGE SCALE GENOMIC DNA]</scope>
    <source>
        <strain evidence="7 9">JCM18114</strain>
    </source>
</reference>
<dbReference type="GO" id="GO:0003677">
    <property type="term" value="F:DNA binding"/>
    <property type="evidence" value="ECO:0007669"/>
    <property type="project" value="UniProtKB-KW"/>
</dbReference>
<name>A0AAW5SUN2_MYCNV</name>
<evidence type="ECO:0000256" key="4">
    <source>
        <dbReference type="ARBA" id="ARBA00023159"/>
    </source>
</evidence>